<sequence length="178" mass="20622">MLLCLLCKLYQRLEHSLLSGSDDLKLNLRIHGDLAFIYDPIFLEDATIPATYLFDWGRPDDNETILSYIQAKSSQNDSVFHTFVYILRTKRWYYVGAQKWTQTSLRWDVWESFVSRSVTALLIQRLHDHCGTILERETIAEMLENGDLQQICIHISGDGHIDTSRTMCKTLGYDSPSE</sequence>
<comment type="caution">
    <text evidence="1">The sequence shown here is derived from an EMBL/GenBank/DDBJ whole genome shotgun (WGS) entry which is preliminary data.</text>
</comment>
<evidence type="ECO:0000313" key="1">
    <source>
        <dbReference type="EMBL" id="KAJ3841510.1"/>
    </source>
</evidence>
<keyword evidence="2" id="KW-1185">Reference proteome</keyword>
<organism evidence="1 2">
    <name type="scientific">Lentinula raphanica</name>
    <dbReference type="NCBI Taxonomy" id="153919"/>
    <lineage>
        <taxon>Eukaryota</taxon>
        <taxon>Fungi</taxon>
        <taxon>Dikarya</taxon>
        <taxon>Basidiomycota</taxon>
        <taxon>Agaricomycotina</taxon>
        <taxon>Agaricomycetes</taxon>
        <taxon>Agaricomycetidae</taxon>
        <taxon>Agaricales</taxon>
        <taxon>Marasmiineae</taxon>
        <taxon>Omphalotaceae</taxon>
        <taxon>Lentinula</taxon>
    </lineage>
</organism>
<name>A0AA38PF45_9AGAR</name>
<accession>A0AA38PF45</accession>
<dbReference type="AlphaFoldDB" id="A0AA38PF45"/>
<dbReference type="Proteomes" id="UP001163846">
    <property type="component" value="Unassembled WGS sequence"/>
</dbReference>
<dbReference type="EMBL" id="MU806037">
    <property type="protein sequence ID" value="KAJ3841510.1"/>
    <property type="molecule type" value="Genomic_DNA"/>
</dbReference>
<proteinExistence type="predicted"/>
<reference evidence="1" key="1">
    <citation type="submission" date="2022-08" db="EMBL/GenBank/DDBJ databases">
        <authorList>
            <consortium name="DOE Joint Genome Institute"/>
            <person name="Min B."/>
            <person name="Riley R."/>
            <person name="Sierra-Patev S."/>
            <person name="Naranjo-Ortiz M."/>
            <person name="Looney B."/>
            <person name="Konkel Z."/>
            <person name="Slot J.C."/>
            <person name="Sakamoto Y."/>
            <person name="Steenwyk J.L."/>
            <person name="Rokas A."/>
            <person name="Carro J."/>
            <person name="Camarero S."/>
            <person name="Ferreira P."/>
            <person name="Molpeceres G."/>
            <person name="Ruiz-Duenas F.J."/>
            <person name="Serrano A."/>
            <person name="Henrissat B."/>
            <person name="Drula E."/>
            <person name="Hughes K.W."/>
            <person name="Mata J.L."/>
            <person name="Ishikawa N.K."/>
            <person name="Vargas-Isla R."/>
            <person name="Ushijima S."/>
            <person name="Smith C.A."/>
            <person name="Ahrendt S."/>
            <person name="Andreopoulos W."/>
            <person name="He G."/>
            <person name="Labutti K."/>
            <person name="Lipzen A."/>
            <person name="Ng V."/>
            <person name="Sandor L."/>
            <person name="Barry K."/>
            <person name="Martinez A.T."/>
            <person name="Xiao Y."/>
            <person name="Gibbons J.G."/>
            <person name="Terashima K."/>
            <person name="Hibbett D.S."/>
            <person name="Grigoriev I.V."/>
        </authorList>
    </citation>
    <scope>NUCLEOTIDE SEQUENCE</scope>
    <source>
        <strain evidence="1">TFB9207</strain>
    </source>
</reference>
<gene>
    <name evidence="1" type="ORF">F5878DRAFT_531568</name>
</gene>
<evidence type="ECO:0000313" key="2">
    <source>
        <dbReference type="Proteomes" id="UP001163846"/>
    </source>
</evidence>
<protein>
    <submittedName>
        <fullName evidence="1">Uncharacterized protein</fullName>
    </submittedName>
</protein>